<dbReference type="SUPFAM" id="SSF158639">
    <property type="entry name" value="ENT-like"/>
    <property type="match status" value="1"/>
</dbReference>
<dbReference type="PANTHER" id="PTHR16500:SF3">
    <property type="entry name" value="BRCA2-INTERACTING TRANSCRIPTIONAL REPRESSOR EMSY"/>
    <property type="match status" value="1"/>
</dbReference>
<feature type="region of interest" description="Disordered" evidence="3">
    <location>
        <begin position="929"/>
        <end position="948"/>
    </location>
</feature>
<dbReference type="GeneID" id="113206877"/>
<feature type="region of interest" description="Disordered" evidence="3">
    <location>
        <begin position="504"/>
        <end position="550"/>
    </location>
</feature>
<feature type="compositionally biased region" description="Low complexity" evidence="3">
    <location>
        <begin position="324"/>
        <end position="350"/>
    </location>
</feature>
<feature type="compositionally biased region" description="Polar residues" evidence="3">
    <location>
        <begin position="162"/>
        <end position="178"/>
    </location>
</feature>
<dbReference type="InterPro" id="IPR036142">
    <property type="entry name" value="ENT_dom-like_sf"/>
</dbReference>
<comment type="subcellular location">
    <subcellularLocation>
        <location evidence="1">Nucleus</location>
    </subcellularLocation>
</comment>
<dbReference type="KEGG" id="foc:113206877"/>
<feature type="compositionally biased region" description="Polar residues" evidence="3">
    <location>
        <begin position="933"/>
        <end position="947"/>
    </location>
</feature>
<feature type="compositionally biased region" description="Polar residues" evidence="3">
    <location>
        <begin position="522"/>
        <end position="547"/>
    </location>
</feature>
<proteinExistence type="predicted"/>
<dbReference type="AlphaFoldDB" id="A0A6J1SHX6"/>
<dbReference type="OrthoDB" id="10035579at2759"/>
<keyword evidence="5" id="KW-1185">Reference proteome</keyword>
<sequence>MGDPDVWPLLLEMTRDECKRILRRLELEAYSNLVSVLRAQGSLTPQKRRLLQNVAQTLSISEERHKAECRRAVNSEKLATIAKQMGGANSGTEWAIEGRRLVPLLPRLVPQTAFTAIADKVANMAMTEGAKLPLPTPPVKKRLSSPPIDETLLEPNVPEASKTLQISSGSPLSVTIPSSELHHQSSKLSATNFLDSPQPPQVSPLISKQLLQDADSIVPRTNLPSSSDFSQPDQIKQEGSSGQSSHTFQTALPPVSPGASQHLVQTSQQSLQKSQVVLFMKKEEKSQEERLSRKRPRSASLDMALNIPAQGSMLPPPVKKEAISPLSPLGSASPLGQLPPTISPQSHSQLVQQQTLQAAAVAAAAASASSQQVQSPVPHQQVQHHQTPSQPSAPVPLQSSQLQQQPPPPQTSSTLSNASQPSNTSSNSSRTITIPSQGTVKLSLSTTTPNSVTGIPSGTHKVIIVSSTTPSILQRSLSVPVVKSLSTNAPSQNSPATLALNTAQQTHQATSTATSSSVDTSFNTTPAVSTSLPSKVSGKLFSQSTPKTRPRANSIVIPVTPNQANVMSGVGVTSVQLKSALQAGKPAVLKSGETGGLKIMPLSNVGSNSKLLPKAAGSTPVYVVGSTSTASPTVSMVARTVSSGQRVMTFTSSLPKVAVSTSQGSNVISMSSKPVQTLQLSQPGSVVTSSGSIPLSTSGKPNVIVVQKGSTAFGRGVTLTHGGKEVVGKVLLGGKALTSLNPGQVQSSSQVVTTSLNQTSNLLSQVVATQAGTSSTLQLSQSSTPVTTSAPTRVVTVQKYPNTQGAGGSGNVIVLDLSQEQLNNSAVLNEILASSILQSSSVMNFNHGAVGDPGVTSINSLKGLLNFPTEQSGTDSGVLLSDGNILVEGLDQSLASQSTNSFSFEEDNISEYSTALTEKIDNQSFVMDDSSIDGAQSSNGNTSQTTRSHTDICATAMSNANLNFNDLMDESSLDGMQGLSLDGMKMDLAPESDSNPSNIGTGEGTNENWVRNAESLPTDSSDFS</sequence>
<dbReference type="InterPro" id="IPR005491">
    <property type="entry name" value="ENT_dom"/>
</dbReference>
<evidence type="ECO:0000256" key="1">
    <source>
        <dbReference type="ARBA" id="ARBA00004123"/>
    </source>
</evidence>
<dbReference type="InterPro" id="IPR033482">
    <property type="entry name" value="EMSY"/>
</dbReference>
<dbReference type="Pfam" id="PF03735">
    <property type="entry name" value="ENT"/>
    <property type="match status" value="1"/>
</dbReference>
<dbReference type="GO" id="GO:0006355">
    <property type="term" value="P:regulation of DNA-templated transcription"/>
    <property type="evidence" value="ECO:0007669"/>
    <property type="project" value="InterPro"/>
</dbReference>
<dbReference type="PROSITE" id="PS51138">
    <property type="entry name" value="ENT"/>
    <property type="match status" value="1"/>
</dbReference>
<feature type="region of interest" description="Disordered" evidence="3">
    <location>
        <begin position="370"/>
        <end position="434"/>
    </location>
</feature>
<feature type="region of interest" description="Disordered" evidence="3">
    <location>
        <begin position="218"/>
        <end position="267"/>
    </location>
</feature>
<protein>
    <submittedName>
        <fullName evidence="6">BRCA2-interacting transcriptional repressor EMSY isoform X1</fullName>
    </submittedName>
</protein>
<feature type="compositionally biased region" description="Low complexity" evidence="3">
    <location>
        <begin position="504"/>
        <end position="521"/>
    </location>
</feature>
<dbReference type="SMART" id="SM01191">
    <property type="entry name" value="ENT"/>
    <property type="match status" value="1"/>
</dbReference>
<evidence type="ECO:0000256" key="3">
    <source>
        <dbReference type="SAM" id="MobiDB-lite"/>
    </source>
</evidence>
<evidence type="ECO:0000259" key="4">
    <source>
        <dbReference type="PROSITE" id="PS51138"/>
    </source>
</evidence>
<evidence type="ECO:0000256" key="2">
    <source>
        <dbReference type="ARBA" id="ARBA00023242"/>
    </source>
</evidence>
<feature type="compositionally biased region" description="Polar residues" evidence="3">
    <location>
        <begin position="992"/>
        <end position="1024"/>
    </location>
</feature>
<feature type="compositionally biased region" description="Low complexity" evidence="3">
    <location>
        <begin position="411"/>
        <end position="434"/>
    </location>
</feature>
<keyword evidence="2" id="KW-0539">Nucleus</keyword>
<feature type="compositionally biased region" description="Polar residues" evidence="3">
    <location>
        <begin position="222"/>
        <end position="250"/>
    </location>
</feature>
<evidence type="ECO:0000313" key="5">
    <source>
        <dbReference type="Proteomes" id="UP000504606"/>
    </source>
</evidence>
<dbReference type="Gene3D" id="1.10.1240.40">
    <property type="entry name" value="ENT domain"/>
    <property type="match status" value="1"/>
</dbReference>
<name>A0A6J1SHX6_FRAOC</name>
<organism evidence="5 6">
    <name type="scientific">Frankliniella occidentalis</name>
    <name type="common">Western flower thrips</name>
    <name type="synonym">Euthrips occidentalis</name>
    <dbReference type="NCBI Taxonomy" id="133901"/>
    <lineage>
        <taxon>Eukaryota</taxon>
        <taxon>Metazoa</taxon>
        <taxon>Ecdysozoa</taxon>
        <taxon>Arthropoda</taxon>
        <taxon>Hexapoda</taxon>
        <taxon>Insecta</taxon>
        <taxon>Pterygota</taxon>
        <taxon>Neoptera</taxon>
        <taxon>Paraneoptera</taxon>
        <taxon>Thysanoptera</taxon>
        <taxon>Terebrantia</taxon>
        <taxon>Thripoidea</taxon>
        <taxon>Thripidae</taxon>
        <taxon>Frankliniella</taxon>
    </lineage>
</organism>
<dbReference type="RefSeq" id="XP_026278940.1">
    <property type="nucleotide sequence ID" value="XM_026423155.2"/>
</dbReference>
<feature type="region of interest" description="Disordered" evidence="3">
    <location>
        <begin position="985"/>
        <end position="1024"/>
    </location>
</feature>
<dbReference type="GO" id="GO:0005654">
    <property type="term" value="C:nucleoplasm"/>
    <property type="evidence" value="ECO:0007669"/>
    <property type="project" value="TreeGrafter"/>
</dbReference>
<feature type="compositionally biased region" description="Low complexity" evidence="3">
    <location>
        <begin position="370"/>
        <end position="404"/>
    </location>
</feature>
<feature type="compositionally biased region" description="Basic and acidic residues" evidence="3">
    <location>
        <begin position="282"/>
        <end position="291"/>
    </location>
</feature>
<reference evidence="6" key="1">
    <citation type="submission" date="2025-08" db="UniProtKB">
        <authorList>
            <consortium name="RefSeq"/>
        </authorList>
    </citation>
    <scope>IDENTIFICATION</scope>
    <source>
        <tissue evidence="6">Whole organism</tissue>
    </source>
</reference>
<gene>
    <name evidence="6" type="primary">LOC113206877</name>
</gene>
<accession>A0A6J1SHX6</accession>
<feature type="domain" description="ENT" evidence="4">
    <location>
        <begin position="18"/>
        <end position="102"/>
    </location>
</feature>
<dbReference type="Proteomes" id="UP000504606">
    <property type="component" value="Unplaced"/>
</dbReference>
<dbReference type="PANTHER" id="PTHR16500">
    <property type="entry name" value="BRCA2-INTERACTING TRANSCRIPTIONAL REPRESSOR EMSY"/>
    <property type="match status" value="1"/>
</dbReference>
<feature type="region of interest" description="Disordered" evidence="3">
    <location>
        <begin position="282"/>
        <end position="350"/>
    </location>
</feature>
<evidence type="ECO:0000313" key="6">
    <source>
        <dbReference type="RefSeq" id="XP_026278940.1"/>
    </source>
</evidence>
<feature type="region of interest" description="Disordered" evidence="3">
    <location>
        <begin position="130"/>
        <end position="180"/>
    </location>
</feature>